<reference evidence="4 5" key="1">
    <citation type="journal article" date="2023" name="PLoS ONE">
        <title>Cytospora paraplurivora sp. nov. isolated from orchards with fruit tree decline syndrome in Ontario, Canada.</title>
        <authorList>
            <person name="Ilyukhin E."/>
            <person name="Nguyen H.D.T."/>
            <person name="Castle A.J."/>
            <person name="Ellouze W."/>
        </authorList>
    </citation>
    <scope>NUCLEOTIDE SEQUENCE [LARGE SCALE GENOMIC DNA]</scope>
    <source>
        <strain evidence="4 5">FDS-564</strain>
    </source>
</reference>
<dbReference type="Proteomes" id="UP001320245">
    <property type="component" value="Unassembled WGS sequence"/>
</dbReference>
<dbReference type="AlphaFoldDB" id="A0AAN9YDU5"/>
<dbReference type="Gene3D" id="3.90.25.10">
    <property type="entry name" value="UDP-galactose 4-epimerase, domain 1"/>
    <property type="match status" value="1"/>
</dbReference>
<dbReference type="Pfam" id="PF05368">
    <property type="entry name" value="NmrA"/>
    <property type="match status" value="1"/>
</dbReference>
<gene>
    <name evidence="4" type="ORF">SLS53_006103</name>
</gene>
<dbReference type="CDD" id="cd05259">
    <property type="entry name" value="PCBER_SDR_a"/>
    <property type="match status" value="1"/>
</dbReference>
<sequence length="299" mass="32221">MSLQNVAIVGGAGYIGKHILKELVDQGFQVSVLSRGHKQDEFPKGVTVKQVNYDDIESLKTALSGQDAVVSAIGGPALAAQQQTLADAAYAAGVKRFIPSEFGVNTRKVEGLPIAKILGAKVKLVDDLQKKAGENSNFSWTGVANGLFFDLLGHVGFDVKAKKATIYDSGNEPFQTTTVGLVAKAVASILKHPQETANKYLLIASFQPTLNQILQIVEEETSSKWTVEHVSTQDLLKSGEEKLAKGDFSAFRELLRVHLYRDGEGHPVPANELANKSLELPQEDLKASLREWLASAGAV</sequence>
<keyword evidence="5" id="KW-1185">Reference proteome</keyword>
<protein>
    <recommendedName>
        <fullName evidence="3">NmrA-like domain-containing protein</fullName>
    </recommendedName>
</protein>
<keyword evidence="1" id="KW-0521">NADP</keyword>
<dbReference type="PANTHER" id="PTHR47706:SF9">
    <property type="entry name" value="NMRA-LIKE DOMAIN-CONTAINING PROTEIN-RELATED"/>
    <property type="match status" value="1"/>
</dbReference>
<comment type="caution">
    <text evidence="4">The sequence shown here is derived from an EMBL/GenBank/DDBJ whole genome shotgun (WGS) entry which is preliminary data.</text>
</comment>
<feature type="domain" description="NmrA-like" evidence="3">
    <location>
        <begin position="4"/>
        <end position="237"/>
    </location>
</feature>
<proteinExistence type="predicted"/>
<dbReference type="InterPro" id="IPR051609">
    <property type="entry name" value="NmrA/Isoflavone_reductase-like"/>
</dbReference>
<organism evidence="4 5">
    <name type="scientific">Cytospora paraplurivora</name>
    <dbReference type="NCBI Taxonomy" id="2898453"/>
    <lineage>
        <taxon>Eukaryota</taxon>
        <taxon>Fungi</taxon>
        <taxon>Dikarya</taxon>
        <taxon>Ascomycota</taxon>
        <taxon>Pezizomycotina</taxon>
        <taxon>Sordariomycetes</taxon>
        <taxon>Sordariomycetidae</taxon>
        <taxon>Diaporthales</taxon>
        <taxon>Cytosporaceae</taxon>
        <taxon>Cytospora</taxon>
    </lineage>
</organism>
<keyword evidence="2" id="KW-0560">Oxidoreductase</keyword>
<name>A0AAN9YDU5_9PEZI</name>
<evidence type="ECO:0000313" key="4">
    <source>
        <dbReference type="EMBL" id="KAK7738582.1"/>
    </source>
</evidence>
<accession>A0AAN9YDU5</accession>
<evidence type="ECO:0000259" key="3">
    <source>
        <dbReference type="Pfam" id="PF05368"/>
    </source>
</evidence>
<evidence type="ECO:0000256" key="1">
    <source>
        <dbReference type="ARBA" id="ARBA00022857"/>
    </source>
</evidence>
<evidence type="ECO:0000256" key="2">
    <source>
        <dbReference type="ARBA" id="ARBA00023002"/>
    </source>
</evidence>
<dbReference type="EMBL" id="JAJSPL020000025">
    <property type="protein sequence ID" value="KAK7738582.1"/>
    <property type="molecule type" value="Genomic_DNA"/>
</dbReference>
<dbReference type="InterPro" id="IPR008030">
    <property type="entry name" value="NmrA-like"/>
</dbReference>
<dbReference type="InterPro" id="IPR036291">
    <property type="entry name" value="NAD(P)-bd_dom_sf"/>
</dbReference>
<dbReference type="GO" id="GO:0016491">
    <property type="term" value="F:oxidoreductase activity"/>
    <property type="evidence" value="ECO:0007669"/>
    <property type="project" value="UniProtKB-KW"/>
</dbReference>
<dbReference type="SUPFAM" id="SSF51735">
    <property type="entry name" value="NAD(P)-binding Rossmann-fold domains"/>
    <property type="match status" value="1"/>
</dbReference>
<evidence type="ECO:0000313" key="5">
    <source>
        <dbReference type="Proteomes" id="UP001320245"/>
    </source>
</evidence>
<dbReference type="Gene3D" id="3.40.50.720">
    <property type="entry name" value="NAD(P)-binding Rossmann-like Domain"/>
    <property type="match status" value="1"/>
</dbReference>
<dbReference type="PANTHER" id="PTHR47706">
    <property type="entry name" value="NMRA-LIKE FAMILY PROTEIN"/>
    <property type="match status" value="1"/>
</dbReference>
<dbReference type="InterPro" id="IPR045312">
    <property type="entry name" value="PCBER-like"/>
</dbReference>